<dbReference type="AlphaFoldDB" id="A0AAV9TZY8"/>
<sequence>MKAAFILAAFAALVVADGPVEIPRRCGAGGMFGCAIDETCVGEYRFKEDPRGICIKSPAKCGSTMAHPDTTCPRSRTIKYKCIPVADVSGQCPMDVAYCGHCVDENIVFQLGLRSEQDNRCGGKSGRKCFQNPASPEICAGERELRDGMGVCLEWGFSRQCKHGCFGDVCVSNSCPPFLSKEDCGGKICLPKKYADKYGIRRN</sequence>
<accession>A0AAV9TZY8</accession>
<name>A0AAV9TZY8_9PEZI</name>
<feature type="chain" id="PRO_5043451882" evidence="1">
    <location>
        <begin position="17"/>
        <end position="203"/>
    </location>
</feature>
<dbReference type="EMBL" id="JAVHNQ010000017">
    <property type="protein sequence ID" value="KAK6330471.1"/>
    <property type="molecule type" value="Genomic_DNA"/>
</dbReference>
<feature type="signal peptide" evidence="1">
    <location>
        <begin position="1"/>
        <end position="16"/>
    </location>
</feature>
<evidence type="ECO:0000256" key="1">
    <source>
        <dbReference type="SAM" id="SignalP"/>
    </source>
</evidence>
<keyword evidence="1" id="KW-0732">Signal</keyword>
<evidence type="ECO:0000313" key="3">
    <source>
        <dbReference type="Proteomes" id="UP001375240"/>
    </source>
</evidence>
<evidence type="ECO:0000313" key="2">
    <source>
        <dbReference type="EMBL" id="KAK6330471.1"/>
    </source>
</evidence>
<dbReference type="Proteomes" id="UP001375240">
    <property type="component" value="Unassembled WGS sequence"/>
</dbReference>
<keyword evidence="3" id="KW-1185">Reference proteome</keyword>
<comment type="caution">
    <text evidence="2">The sequence shown here is derived from an EMBL/GenBank/DDBJ whole genome shotgun (WGS) entry which is preliminary data.</text>
</comment>
<proteinExistence type="predicted"/>
<protein>
    <submittedName>
        <fullName evidence="2">Uncharacterized protein</fullName>
    </submittedName>
</protein>
<organism evidence="2 3">
    <name type="scientific">Orbilia brochopaga</name>
    <dbReference type="NCBI Taxonomy" id="3140254"/>
    <lineage>
        <taxon>Eukaryota</taxon>
        <taxon>Fungi</taxon>
        <taxon>Dikarya</taxon>
        <taxon>Ascomycota</taxon>
        <taxon>Pezizomycotina</taxon>
        <taxon>Orbiliomycetes</taxon>
        <taxon>Orbiliales</taxon>
        <taxon>Orbiliaceae</taxon>
        <taxon>Orbilia</taxon>
    </lineage>
</organism>
<gene>
    <name evidence="2" type="ORF">TWF696_003362</name>
</gene>
<reference evidence="2 3" key="1">
    <citation type="submission" date="2019-10" db="EMBL/GenBank/DDBJ databases">
        <authorList>
            <person name="Palmer J.M."/>
        </authorList>
    </citation>
    <scope>NUCLEOTIDE SEQUENCE [LARGE SCALE GENOMIC DNA]</scope>
    <source>
        <strain evidence="2 3">TWF696</strain>
    </source>
</reference>